<feature type="domain" description="AMP-dependent synthetase/ligase" evidence="3">
    <location>
        <begin position="71"/>
        <end position="188"/>
    </location>
</feature>
<evidence type="ECO:0000259" key="3">
    <source>
        <dbReference type="Pfam" id="PF00501"/>
    </source>
</evidence>
<sequence>MASEWVRPEVERREIRLFETPCITPSHIRLQLDEEPDLTKPALENIRAAMVRHADQPFLGVRAGLATSSREVVNRYVYMTYREADALLTELAKAFRQLGIQPGDSVAIMAKNSPLWLLSDYACAAVGAVVVPTYDTLGPTKTLFAFTQAEVSTVLTQVHALPMLLGIWGRCPTLRRIVILDMHSRTLSDIAIDKHVRKAIPTYLDINEKSDQELGLDFTKYRVRHDRSYGFSLLKAGEGLQEREDGEEEVYSTLSTTTTAILQQIEDAERNGELGAAIDAICHDIQLSRGEDGYTCPIISFLPVLLERVKDQPYEGDMKLDVEGVNSIIYTSGTSGNPKGVVHTHRSIMSGISMGYSFFPYQRSAISGKPSTLLSYLPLGHIFERATEYYATIRGLRIAYYSGNTANLSTDIRLAQPTILICVPRVVQKIYDTIMKKVSESRLKSLIFHAAYHVKKWTERFWIAKGTLPLIDHTIFKEIRNSLGGNLEHFVSGSSSIPPDVWNFLRYCTGACVTSGYGSTETGATGLRVLPHDPISHGLGRLASFMEAKVIDRSDVTEFVLERDHIGELLLKGPGVAKEYYQENSLSLQDKDGFFHTGDLVHVDGETGVCSFVRRINMVAKTLMGEYIDIMGVEDAMEASSLIGSAFLHAEPSRSFPICIVIADKAVLAHRLGMSVEDLSKKKDLPAVHKMITETILKEAEICIKRAGFKGFCVPKCCRWFFDIDWTQDTTLMTPSMKKQHRFFRERYAKEIAEMWDELDEFNRRQV</sequence>
<dbReference type="Pfam" id="PF00501">
    <property type="entry name" value="AMP-binding"/>
    <property type="match status" value="2"/>
</dbReference>
<protein>
    <submittedName>
        <fullName evidence="4">Putative Long chain fatty acid CoA ligase</fullName>
    </submittedName>
</protein>
<dbReference type="SUPFAM" id="SSF56801">
    <property type="entry name" value="Acetyl-CoA synthetase-like"/>
    <property type="match status" value="1"/>
</dbReference>
<dbReference type="Gene3D" id="3.40.50.12780">
    <property type="entry name" value="N-terminal domain of ligase-like"/>
    <property type="match status" value="2"/>
</dbReference>
<gene>
    <name evidence="4" type="ORF">GMRT_15304</name>
</gene>
<dbReference type="InterPro" id="IPR042099">
    <property type="entry name" value="ANL_N_sf"/>
</dbReference>
<dbReference type="InterPro" id="IPR020845">
    <property type="entry name" value="AMP-binding_CS"/>
</dbReference>
<accession>A0A4Z1SVE2</accession>
<keyword evidence="2" id="KW-0067">ATP-binding</keyword>
<dbReference type="EMBL" id="VDLU01000002">
    <property type="protein sequence ID" value="TNJ28885.1"/>
    <property type="molecule type" value="Genomic_DNA"/>
</dbReference>
<dbReference type="AlphaFoldDB" id="A0A4Z1SVE2"/>
<dbReference type="GO" id="GO:0005524">
    <property type="term" value="F:ATP binding"/>
    <property type="evidence" value="ECO:0007669"/>
    <property type="project" value="UniProtKB-KW"/>
</dbReference>
<keyword evidence="1" id="KW-0547">Nucleotide-binding</keyword>
<evidence type="ECO:0000313" key="5">
    <source>
        <dbReference type="Proteomes" id="UP000315496"/>
    </source>
</evidence>
<evidence type="ECO:0000256" key="1">
    <source>
        <dbReference type="ARBA" id="ARBA00022741"/>
    </source>
</evidence>
<dbReference type="InterPro" id="IPR000873">
    <property type="entry name" value="AMP-dep_synth/lig_dom"/>
</dbReference>
<name>A0A4Z1SVE2_GIAMU</name>
<dbReference type="Proteomes" id="UP000315496">
    <property type="component" value="Chromosome 2"/>
</dbReference>
<evidence type="ECO:0000256" key="2">
    <source>
        <dbReference type="ARBA" id="ARBA00022840"/>
    </source>
</evidence>
<dbReference type="VEuPathDB" id="GiardiaDB:GMRT_15304"/>
<organism evidence="4 5">
    <name type="scientific">Giardia muris</name>
    <dbReference type="NCBI Taxonomy" id="5742"/>
    <lineage>
        <taxon>Eukaryota</taxon>
        <taxon>Metamonada</taxon>
        <taxon>Diplomonadida</taxon>
        <taxon>Hexamitidae</taxon>
        <taxon>Giardiinae</taxon>
        <taxon>Giardia</taxon>
    </lineage>
</organism>
<dbReference type="GO" id="GO:0004467">
    <property type="term" value="F:long-chain fatty acid-CoA ligase activity"/>
    <property type="evidence" value="ECO:0007669"/>
    <property type="project" value="TreeGrafter"/>
</dbReference>
<comment type="caution">
    <text evidence="4">The sequence shown here is derived from an EMBL/GenBank/DDBJ whole genome shotgun (WGS) entry which is preliminary data.</text>
</comment>
<dbReference type="GO" id="GO:0005783">
    <property type="term" value="C:endoplasmic reticulum"/>
    <property type="evidence" value="ECO:0007669"/>
    <property type="project" value="TreeGrafter"/>
</dbReference>
<dbReference type="GO" id="GO:0016020">
    <property type="term" value="C:membrane"/>
    <property type="evidence" value="ECO:0007669"/>
    <property type="project" value="TreeGrafter"/>
</dbReference>
<feature type="domain" description="AMP-dependent synthetase/ligase" evidence="3">
    <location>
        <begin position="319"/>
        <end position="581"/>
    </location>
</feature>
<reference evidence="4 5" key="1">
    <citation type="submission" date="2019-05" db="EMBL/GenBank/DDBJ databases">
        <title>The compact genome of Giardia muris reveals important steps in the evolution of intestinal protozoan parasites.</title>
        <authorList>
            <person name="Xu F."/>
            <person name="Jimenez-Gonzalez A."/>
            <person name="Einarsson E."/>
            <person name="Astvaldsson A."/>
            <person name="Peirasmaki D."/>
            <person name="Eckmann L."/>
            <person name="Andersson J.O."/>
            <person name="Svard S.G."/>
            <person name="Jerlstrom-Hultqvist J."/>
        </authorList>
    </citation>
    <scope>NUCLEOTIDE SEQUENCE [LARGE SCALE GENOMIC DNA]</scope>
    <source>
        <strain evidence="4 5">Roberts-Thomson</strain>
    </source>
</reference>
<proteinExistence type="predicted"/>
<dbReference type="PROSITE" id="PS00455">
    <property type="entry name" value="AMP_BINDING"/>
    <property type="match status" value="1"/>
</dbReference>
<keyword evidence="4" id="KW-0436">Ligase</keyword>
<dbReference type="PANTHER" id="PTHR43272">
    <property type="entry name" value="LONG-CHAIN-FATTY-ACID--COA LIGASE"/>
    <property type="match status" value="1"/>
</dbReference>
<evidence type="ECO:0000313" key="4">
    <source>
        <dbReference type="EMBL" id="TNJ28885.1"/>
    </source>
</evidence>
<keyword evidence="5" id="KW-1185">Reference proteome</keyword>
<dbReference type="PANTHER" id="PTHR43272:SF33">
    <property type="entry name" value="AMP-BINDING DOMAIN-CONTAINING PROTEIN-RELATED"/>
    <property type="match status" value="1"/>
</dbReference>
<dbReference type="OrthoDB" id="1700726at2759"/>